<reference evidence="2 3" key="1">
    <citation type="submission" date="2014-04" db="EMBL/GenBank/DDBJ databases">
        <title>Evolutionary Origins and Diversification of the Mycorrhizal Mutualists.</title>
        <authorList>
            <consortium name="DOE Joint Genome Institute"/>
            <consortium name="Mycorrhizal Genomics Consortium"/>
            <person name="Kohler A."/>
            <person name="Kuo A."/>
            <person name="Nagy L.G."/>
            <person name="Floudas D."/>
            <person name="Copeland A."/>
            <person name="Barry K.W."/>
            <person name="Cichocki N."/>
            <person name="Veneault-Fourrey C."/>
            <person name="LaButti K."/>
            <person name="Lindquist E.A."/>
            <person name="Lipzen A."/>
            <person name="Lundell T."/>
            <person name="Morin E."/>
            <person name="Murat C."/>
            <person name="Riley R."/>
            <person name="Ohm R."/>
            <person name="Sun H."/>
            <person name="Tunlid A."/>
            <person name="Henrissat B."/>
            <person name="Grigoriev I.V."/>
            <person name="Hibbett D.S."/>
            <person name="Martin F."/>
        </authorList>
    </citation>
    <scope>NUCLEOTIDE SEQUENCE [LARGE SCALE GENOMIC DNA]</scope>
    <source>
        <strain evidence="2 3">Koide BX008</strain>
    </source>
</reference>
<dbReference type="SUPFAM" id="SSF52047">
    <property type="entry name" value="RNI-like"/>
    <property type="match status" value="1"/>
</dbReference>
<proteinExistence type="predicted"/>
<accession>A0A0C2SPQ1</accession>
<evidence type="ECO:0000259" key="1">
    <source>
        <dbReference type="PROSITE" id="PS50181"/>
    </source>
</evidence>
<dbReference type="HOGENOM" id="CLU_611061_0_0_1"/>
<sequence>MQHIPAEIINEILKHLVPNILLVHNPGEFRWNVGQICASWRAVFTSTPWIWRKFSVDVTQITYRNLDDAVHLVKLCIQRSRNQPISFSLLYYDRSHASYATCLSQGKMQIMQCVNQILSDLIAESQRWEVVEVEPPLISLKAFCPPNLLNPFPLLRSMALQSPTVWMSERWKLFLCTHSLTRVEVSSLPTYDFDWSRLTVLTLHHAVRVADVLHVMRRLRCIEKLQLKFSKYSSEADEEQDGTIALPTLKVLSCPGDVLRHLSAPALEELHLRMESCDIRAIRAIRASLGLPWPDGTISFLRTSSGSLTRLILGRRCCNNSGAKRILQELPNMTKLCVLVDLDLLDILSYNLEEGLPVLPKLELLIVDQDQPQAVETLCATVTSRTSKPSLFEWPYGTGKLKELRMIRDIHCEGDTSRLRLLCEEREVTYLALERAHMVGHQWCSGVKSCAFDLCNNDSLFHLETESLWYRWLPSSHFRHRVMFSVLVQLYVFFLLFRRAPISETPNNIIRIFI</sequence>
<feature type="domain" description="F-box" evidence="1">
    <location>
        <begin position="1"/>
        <end position="54"/>
    </location>
</feature>
<keyword evidence="3" id="KW-1185">Reference proteome</keyword>
<evidence type="ECO:0000313" key="2">
    <source>
        <dbReference type="EMBL" id="KIL65220.1"/>
    </source>
</evidence>
<evidence type="ECO:0000313" key="3">
    <source>
        <dbReference type="Proteomes" id="UP000054549"/>
    </source>
</evidence>
<name>A0A0C2SPQ1_AMAMK</name>
<dbReference type="EMBL" id="KN818243">
    <property type="protein sequence ID" value="KIL65220.1"/>
    <property type="molecule type" value="Genomic_DNA"/>
</dbReference>
<dbReference type="InParanoid" id="A0A0C2SPQ1"/>
<gene>
    <name evidence="2" type="ORF">M378DRAFT_533772</name>
</gene>
<dbReference type="InterPro" id="IPR001810">
    <property type="entry name" value="F-box_dom"/>
</dbReference>
<dbReference type="Proteomes" id="UP000054549">
    <property type="component" value="Unassembled WGS sequence"/>
</dbReference>
<dbReference type="OrthoDB" id="3365698at2759"/>
<dbReference type="AlphaFoldDB" id="A0A0C2SPQ1"/>
<protein>
    <recommendedName>
        <fullName evidence="1">F-box domain-containing protein</fullName>
    </recommendedName>
</protein>
<dbReference type="PROSITE" id="PS50181">
    <property type="entry name" value="FBOX"/>
    <property type="match status" value="1"/>
</dbReference>
<organism evidence="2 3">
    <name type="scientific">Amanita muscaria (strain Koide BX008)</name>
    <dbReference type="NCBI Taxonomy" id="946122"/>
    <lineage>
        <taxon>Eukaryota</taxon>
        <taxon>Fungi</taxon>
        <taxon>Dikarya</taxon>
        <taxon>Basidiomycota</taxon>
        <taxon>Agaricomycotina</taxon>
        <taxon>Agaricomycetes</taxon>
        <taxon>Agaricomycetidae</taxon>
        <taxon>Agaricales</taxon>
        <taxon>Pluteineae</taxon>
        <taxon>Amanitaceae</taxon>
        <taxon>Amanita</taxon>
    </lineage>
</organism>